<proteinExistence type="predicted"/>
<accession>A0ABD1F6L6</accession>
<evidence type="ECO:0000313" key="1">
    <source>
        <dbReference type="EMBL" id="KAL1512659.1"/>
    </source>
</evidence>
<organism evidence="1 2">
    <name type="scientific">Hypothenemus hampei</name>
    <name type="common">Coffee berry borer</name>
    <dbReference type="NCBI Taxonomy" id="57062"/>
    <lineage>
        <taxon>Eukaryota</taxon>
        <taxon>Metazoa</taxon>
        <taxon>Ecdysozoa</taxon>
        <taxon>Arthropoda</taxon>
        <taxon>Hexapoda</taxon>
        <taxon>Insecta</taxon>
        <taxon>Pterygota</taxon>
        <taxon>Neoptera</taxon>
        <taxon>Endopterygota</taxon>
        <taxon>Coleoptera</taxon>
        <taxon>Polyphaga</taxon>
        <taxon>Cucujiformia</taxon>
        <taxon>Curculionidae</taxon>
        <taxon>Scolytinae</taxon>
        <taxon>Hypothenemus</taxon>
    </lineage>
</organism>
<evidence type="ECO:0000313" key="2">
    <source>
        <dbReference type="Proteomes" id="UP001566132"/>
    </source>
</evidence>
<dbReference type="EMBL" id="JBDJPC010000002">
    <property type="protein sequence ID" value="KAL1512659.1"/>
    <property type="molecule type" value="Genomic_DNA"/>
</dbReference>
<dbReference type="AlphaFoldDB" id="A0ABD1F6L6"/>
<dbReference type="Proteomes" id="UP001566132">
    <property type="component" value="Unassembled WGS sequence"/>
</dbReference>
<reference evidence="1 2" key="1">
    <citation type="submission" date="2024-05" db="EMBL/GenBank/DDBJ databases">
        <title>Genetic variation in Jamaican populations of the coffee berry borer (Hypothenemus hampei).</title>
        <authorList>
            <person name="Errbii M."/>
            <person name="Myrie A."/>
        </authorList>
    </citation>
    <scope>NUCLEOTIDE SEQUENCE [LARGE SCALE GENOMIC DNA]</scope>
    <source>
        <strain evidence="1">JA-Hopewell-2020-01-JO</strain>
        <tissue evidence="1">Whole body</tissue>
    </source>
</reference>
<sequence>MCWRQNREATVGVCGIAQKGKSKYLDELHSEISAVLTPVLDTLLNLVIPASAPTVKNNEKENIEYRSSILSHCHGATPAPTPLT</sequence>
<name>A0ABD1F6L6_HYPHA</name>
<protein>
    <submittedName>
        <fullName evidence="1">Uncharacterized protein</fullName>
    </submittedName>
</protein>
<comment type="caution">
    <text evidence="1">The sequence shown here is derived from an EMBL/GenBank/DDBJ whole genome shotgun (WGS) entry which is preliminary data.</text>
</comment>
<gene>
    <name evidence="1" type="ORF">ABEB36_002217</name>
</gene>
<keyword evidence="2" id="KW-1185">Reference proteome</keyword>